<name>A0AAN0MLK3_9GAMM</name>
<gene>
    <name evidence="1" type="ORF">PEC302110_24650</name>
</gene>
<evidence type="ECO:0000313" key="1">
    <source>
        <dbReference type="EMBL" id="BES85368.1"/>
    </source>
</evidence>
<dbReference type="Proteomes" id="UP001377830">
    <property type="component" value="Chromosome"/>
</dbReference>
<keyword evidence="2" id="KW-1185">Reference proteome</keyword>
<dbReference type="InterPro" id="IPR041197">
    <property type="entry name" value="LD_cluster3"/>
</dbReference>
<sequence length="189" mass="21411">MQEIFLSASVPVPNRGDYYKNSDPFLIQSAVRELIVQVIRSHIIVWGGHPAITPMILTICEDLDVDYNKSVVLYQSRFFSESFPKENMEFSNVVLTDIIENDRVKSLSHMREKMLSRKSLSAAVFIGGMEGIQEEYEIFTRLNPQADVLPVPSPGGASRELAIKLGVKTENELNDIAFSRLFYERFCAS</sequence>
<organism evidence="1 2">
    <name type="scientific">Pectobacterium araliae</name>
    <dbReference type="NCBI Taxonomy" id="3073862"/>
    <lineage>
        <taxon>Bacteria</taxon>
        <taxon>Pseudomonadati</taxon>
        <taxon>Pseudomonadota</taxon>
        <taxon>Gammaproteobacteria</taxon>
        <taxon>Enterobacterales</taxon>
        <taxon>Pectobacteriaceae</taxon>
        <taxon>Pectobacterium</taxon>
    </lineage>
</organism>
<dbReference type="KEGG" id="parl:PEC302110_24650"/>
<dbReference type="AlphaFoldDB" id="A0AAN0MLK3"/>
<protein>
    <submittedName>
        <fullName evidence="1">Uncharacterized protein</fullName>
    </submittedName>
</protein>
<accession>A0AAN0MLK3</accession>
<dbReference type="Pfam" id="PF18180">
    <property type="entry name" value="LD_cluster3"/>
    <property type="match status" value="1"/>
</dbReference>
<proteinExistence type="predicted"/>
<dbReference type="EMBL" id="AP028908">
    <property type="protein sequence ID" value="BES85368.1"/>
    <property type="molecule type" value="Genomic_DNA"/>
</dbReference>
<reference evidence="2" key="1">
    <citation type="journal article" date="2024" name="Int. J. Syst. Evol. Microbiol.">
        <title>Pectobacterium araliae sp. nov., a pathogen causing bacterial soft rot of Japanese angelica tree in Japan.</title>
        <authorList>
            <person name="Sawada H."/>
            <person name="Someya N."/>
            <person name="Morohoshi T."/>
            <person name="Ono M."/>
            <person name="Satou M."/>
        </authorList>
    </citation>
    <scope>NUCLEOTIDE SEQUENCE [LARGE SCALE GENOMIC DNA]</scope>
    <source>
        <strain evidence="2">MAFF 302110</strain>
    </source>
</reference>
<evidence type="ECO:0000313" key="2">
    <source>
        <dbReference type="Proteomes" id="UP001377830"/>
    </source>
</evidence>